<dbReference type="GO" id="GO:0016987">
    <property type="term" value="F:sigma factor activity"/>
    <property type="evidence" value="ECO:0007669"/>
    <property type="project" value="UniProtKB-KW"/>
</dbReference>
<evidence type="ECO:0000256" key="2">
    <source>
        <dbReference type="ARBA" id="ARBA00023015"/>
    </source>
</evidence>
<dbReference type="Gene3D" id="1.10.1740.10">
    <property type="match status" value="1"/>
</dbReference>
<dbReference type="AlphaFoldDB" id="B0SVT7"/>
<dbReference type="InterPro" id="IPR013324">
    <property type="entry name" value="RNA_pol_sigma_r3/r4-like"/>
</dbReference>
<feature type="region of interest" description="Disordered" evidence="5">
    <location>
        <begin position="108"/>
        <end position="130"/>
    </location>
</feature>
<dbReference type="InterPro" id="IPR007627">
    <property type="entry name" value="RNA_pol_sigma70_r2"/>
</dbReference>
<protein>
    <submittedName>
        <fullName evidence="8">RNA polymerase, sigma-24 subunit, ECF subfamily</fullName>
    </submittedName>
</protein>
<gene>
    <name evidence="8" type="ordered locus">Caul_2428</name>
</gene>
<dbReference type="SUPFAM" id="SSF88659">
    <property type="entry name" value="Sigma3 and sigma4 domains of RNA polymerase sigma factors"/>
    <property type="match status" value="1"/>
</dbReference>
<keyword evidence="3" id="KW-0731">Sigma factor</keyword>
<dbReference type="eggNOG" id="COG1595">
    <property type="taxonomic scope" value="Bacteria"/>
</dbReference>
<evidence type="ECO:0000256" key="5">
    <source>
        <dbReference type="SAM" id="MobiDB-lite"/>
    </source>
</evidence>
<comment type="similarity">
    <text evidence="1">Belongs to the sigma-70 factor family. ECF subfamily.</text>
</comment>
<sequence>MRLETGSERLEGSSDSRWRAATPAGAWIESLDDSDVHPLLACYLERREELVRYFRVRLRSEEAAQDLVQDIYLKITPPPAAPIDNPAAYLYRLGTNLMLDRIKTQRRAGQRDAQWRGAGGPSATDWETADEPRADDALAARQRLAQIVAVVNDLPPAVQEAFRLHKLEGLNHAETAAAMGVSRSSVEKYIMTSLKRIVAKVGR</sequence>
<evidence type="ECO:0000256" key="1">
    <source>
        <dbReference type="ARBA" id="ARBA00010641"/>
    </source>
</evidence>
<dbReference type="KEGG" id="cak:Caul_2428"/>
<keyword evidence="2" id="KW-0805">Transcription regulation</keyword>
<dbReference type="STRING" id="366602.Caul_2428"/>
<accession>B0SVT7</accession>
<dbReference type="HOGENOM" id="CLU_047691_12_3_5"/>
<dbReference type="CDD" id="cd06171">
    <property type="entry name" value="Sigma70_r4"/>
    <property type="match status" value="1"/>
</dbReference>
<dbReference type="NCBIfam" id="TIGR02937">
    <property type="entry name" value="sigma70-ECF"/>
    <property type="match status" value="1"/>
</dbReference>
<dbReference type="InterPro" id="IPR014284">
    <property type="entry name" value="RNA_pol_sigma-70_dom"/>
</dbReference>
<dbReference type="Pfam" id="PF08281">
    <property type="entry name" value="Sigma70_r4_2"/>
    <property type="match status" value="1"/>
</dbReference>
<dbReference type="PANTHER" id="PTHR43133">
    <property type="entry name" value="RNA POLYMERASE ECF-TYPE SIGMA FACTO"/>
    <property type="match status" value="1"/>
</dbReference>
<feature type="domain" description="RNA polymerase sigma-70 region 2" evidence="6">
    <location>
        <begin position="47"/>
        <end position="107"/>
    </location>
</feature>
<dbReference type="InterPro" id="IPR039425">
    <property type="entry name" value="RNA_pol_sigma-70-like"/>
</dbReference>
<dbReference type="InterPro" id="IPR013249">
    <property type="entry name" value="RNA_pol_sigma70_r4_t2"/>
</dbReference>
<keyword evidence="4" id="KW-0804">Transcription</keyword>
<dbReference type="Gene3D" id="1.10.10.10">
    <property type="entry name" value="Winged helix-like DNA-binding domain superfamily/Winged helix DNA-binding domain"/>
    <property type="match status" value="1"/>
</dbReference>
<evidence type="ECO:0000256" key="3">
    <source>
        <dbReference type="ARBA" id="ARBA00023082"/>
    </source>
</evidence>
<name>B0SVT7_CAUSK</name>
<dbReference type="PANTHER" id="PTHR43133:SF63">
    <property type="entry name" value="RNA POLYMERASE SIGMA FACTOR FECI-RELATED"/>
    <property type="match status" value="1"/>
</dbReference>
<evidence type="ECO:0000313" key="8">
    <source>
        <dbReference type="EMBL" id="ABZ71555.1"/>
    </source>
</evidence>
<dbReference type="InterPro" id="IPR013325">
    <property type="entry name" value="RNA_pol_sigma_r2"/>
</dbReference>
<dbReference type="SUPFAM" id="SSF88946">
    <property type="entry name" value="Sigma2 domain of RNA polymerase sigma factors"/>
    <property type="match status" value="1"/>
</dbReference>
<proteinExistence type="inferred from homology"/>
<evidence type="ECO:0000259" key="7">
    <source>
        <dbReference type="Pfam" id="PF08281"/>
    </source>
</evidence>
<dbReference type="InterPro" id="IPR036388">
    <property type="entry name" value="WH-like_DNA-bd_sf"/>
</dbReference>
<organism evidence="8">
    <name type="scientific">Caulobacter sp. (strain K31)</name>
    <dbReference type="NCBI Taxonomy" id="366602"/>
    <lineage>
        <taxon>Bacteria</taxon>
        <taxon>Pseudomonadati</taxon>
        <taxon>Pseudomonadota</taxon>
        <taxon>Alphaproteobacteria</taxon>
        <taxon>Caulobacterales</taxon>
        <taxon>Caulobacteraceae</taxon>
        <taxon>Caulobacter</taxon>
    </lineage>
</organism>
<dbReference type="GO" id="GO:0006352">
    <property type="term" value="P:DNA-templated transcription initiation"/>
    <property type="evidence" value="ECO:0007669"/>
    <property type="project" value="InterPro"/>
</dbReference>
<feature type="domain" description="RNA polymerase sigma factor 70 region 4 type 2" evidence="7">
    <location>
        <begin position="146"/>
        <end position="196"/>
    </location>
</feature>
<evidence type="ECO:0000259" key="6">
    <source>
        <dbReference type="Pfam" id="PF04542"/>
    </source>
</evidence>
<reference evidence="8" key="1">
    <citation type="submission" date="2008-01" db="EMBL/GenBank/DDBJ databases">
        <title>Complete sequence of chromosome of Caulobacter sp. K31.</title>
        <authorList>
            <consortium name="US DOE Joint Genome Institute"/>
            <person name="Copeland A."/>
            <person name="Lucas S."/>
            <person name="Lapidus A."/>
            <person name="Barry K."/>
            <person name="Glavina del Rio T."/>
            <person name="Dalin E."/>
            <person name="Tice H."/>
            <person name="Pitluck S."/>
            <person name="Bruce D."/>
            <person name="Goodwin L."/>
            <person name="Thompson L.S."/>
            <person name="Brettin T."/>
            <person name="Detter J.C."/>
            <person name="Han C."/>
            <person name="Schmutz J."/>
            <person name="Larimer F."/>
            <person name="Land M."/>
            <person name="Hauser L."/>
            <person name="Kyrpides N."/>
            <person name="Kim E."/>
            <person name="Stephens C."/>
            <person name="Richardson P."/>
        </authorList>
    </citation>
    <scope>NUCLEOTIDE SEQUENCE [LARGE SCALE GENOMIC DNA]</scope>
    <source>
        <strain evidence="8">K31</strain>
    </source>
</reference>
<evidence type="ECO:0000256" key="4">
    <source>
        <dbReference type="ARBA" id="ARBA00023163"/>
    </source>
</evidence>
<dbReference type="GO" id="GO:0003677">
    <property type="term" value="F:DNA binding"/>
    <property type="evidence" value="ECO:0007669"/>
    <property type="project" value="InterPro"/>
</dbReference>
<dbReference type="Pfam" id="PF04542">
    <property type="entry name" value="Sigma70_r2"/>
    <property type="match status" value="1"/>
</dbReference>
<dbReference type="EMBL" id="CP000927">
    <property type="protein sequence ID" value="ABZ71555.1"/>
    <property type="molecule type" value="Genomic_DNA"/>
</dbReference>